<keyword evidence="3" id="KW-1185">Reference proteome</keyword>
<dbReference type="EMBL" id="LHQS01000002">
    <property type="protein sequence ID" value="RXE55658.1"/>
    <property type="molecule type" value="Genomic_DNA"/>
</dbReference>
<dbReference type="InterPro" id="IPR013990">
    <property type="entry name" value="WHy-dom"/>
</dbReference>
<comment type="caution">
    <text evidence="2">The sequence shown here is derived from an EMBL/GenBank/DDBJ whole genome shotgun (WGS) entry which is preliminary data.</text>
</comment>
<reference evidence="2 3" key="1">
    <citation type="journal article" date="2015" name="Int. J. Syst. Evol. Microbiol.">
        <title>Methanoculleus taiwanensis sp. nov., a methanogen isolated from deep marine sediment at the deformation front area near Taiwan.</title>
        <authorList>
            <person name="Weng C.Y."/>
            <person name="Chen S.C."/>
            <person name="Lai M.C."/>
            <person name="Wu S.Y."/>
            <person name="Lin S."/>
            <person name="Yang T.F."/>
            <person name="Chen P.C."/>
        </authorList>
    </citation>
    <scope>NUCLEOTIDE SEQUENCE [LARGE SCALE GENOMIC DNA]</scope>
    <source>
        <strain evidence="2 3">CYW4</strain>
    </source>
</reference>
<accession>A0A498GZ47</accession>
<evidence type="ECO:0000313" key="2">
    <source>
        <dbReference type="EMBL" id="RXE55658.1"/>
    </source>
</evidence>
<gene>
    <name evidence="2" type="ORF">ABH15_05285</name>
</gene>
<feature type="domain" description="Water stress and hypersensitive response" evidence="1">
    <location>
        <begin position="32"/>
        <end position="151"/>
    </location>
</feature>
<dbReference type="OrthoDB" id="105458at2157"/>
<dbReference type="SUPFAM" id="SSF117070">
    <property type="entry name" value="LEA14-like"/>
    <property type="match status" value="1"/>
</dbReference>
<dbReference type="AlphaFoldDB" id="A0A498GZ47"/>
<dbReference type="PROSITE" id="PS51257">
    <property type="entry name" value="PROKAR_LIPOPROTEIN"/>
    <property type="match status" value="1"/>
</dbReference>
<name>A0A498GZ47_9EURY</name>
<dbReference type="Proteomes" id="UP000290932">
    <property type="component" value="Unassembled WGS sequence"/>
</dbReference>
<evidence type="ECO:0000259" key="1">
    <source>
        <dbReference type="SMART" id="SM00769"/>
    </source>
</evidence>
<dbReference type="GO" id="GO:0009269">
    <property type="term" value="P:response to desiccation"/>
    <property type="evidence" value="ECO:0007669"/>
    <property type="project" value="InterPro"/>
</dbReference>
<protein>
    <recommendedName>
        <fullName evidence="1">Water stress and hypersensitive response domain-containing protein</fullName>
    </recommendedName>
</protein>
<proteinExistence type="predicted"/>
<dbReference type="RefSeq" id="WP_128693341.1">
    <property type="nucleotide sequence ID" value="NZ_LHQS01000002.1"/>
</dbReference>
<sequence>MMGRAVFLLLISIAAIAAAGCTAPPVYEQPDIAVDGIAVENVSLSRINLVLRLTITNPNPVGATLENLSFDIYFLEGDRQRFLAHGEQGGFTIRPDGDTTVAVPVTVDNIRLVTALLRLLEDGAVTFRVSGSGTLDFYITSFDVPFDRTVEVRL</sequence>
<organism evidence="2 3">
    <name type="scientific">Methanoculleus taiwanensis</name>
    <dbReference type="NCBI Taxonomy" id="1550565"/>
    <lineage>
        <taxon>Archaea</taxon>
        <taxon>Methanobacteriati</taxon>
        <taxon>Methanobacteriota</taxon>
        <taxon>Stenosarchaea group</taxon>
        <taxon>Methanomicrobia</taxon>
        <taxon>Methanomicrobiales</taxon>
        <taxon>Methanomicrobiaceae</taxon>
        <taxon>Methanoculleus</taxon>
    </lineage>
</organism>
<dbReference type="InterPro" id="IPR004864">
    <property type="entry name" value="LEA_2"/>
</dbReference>
<dbReference type="Pfam" id="PF03168">
    <property type="entry name" value="LEA_2"/>
    <property type="match status" value="1"/>
</dbReference>
<evidence type="ECO:0000313" key="3">
    <source>
        <dbReference type="Proteomes" id="UP000290932"/>
    </source>
</evidence>
<dbReference type="Gene3D" id="2.60.40.1820">
    <property type="match status" value="1"/>
</dbReference>
<dbReference type="SMART" id="SM00769">
    <property type="entry name" value="WHy"/>
    <property type="match status" value="1"/>
</dbReference>